<dbReference type="PANTHER" id="PTHR39188:SF3">
    <property type="entry name" value="STAGE IV SPORULATION PROTEIN FB"/>
    <property type="match status" value="1"/>
</dbReference>
<keyword evidence="6" id="KW-0479">Metal-binding</keyword>
<comment type="caution">
    <text evidence="14">The sequence shown here is derived from an EMBL/GenBank/DDBJ whole genome shotgun (WGS) entry which is preliminary data.</text>
</comment>
<dbReference type="GO" id="GO:0046872">
    <property type="term" value="F:metal ion binding"/>
    <property type="evidence" value="ECO:0007669"/>
    <property type="project" value="UniProtKB-KW"/>
</dbReference>
<evidence type="ECO:0000256" key="12">
    <source>
        <dbReference type="SAM" id="Phobius"/>
    </source>
</evidence>
<evidence type="ECO:0000256" key="3">
    <source>
        <dbReference type="ARBA" id="ARBA00007931"/>
    </source>
</evidence>
<dbReference type="RefSeq" id="WP_008475141.1">
    <property type="nucleotide sequence ID" value="NZ_CAGS01000061.1"/>
</dbReference>
<feature type="transmembrane region" description="Helical" evidence="12">
    <location>
        <begin position="139"/>
        <end position="160"/>
    </location>
</feature>
<organism evidence="14 15">
    <name type="scientific">Nitrolancea hollandica Lb</name>
    <dbReference type="NCBI Taxonomy" id="1129897"/>
    <lineage>
        <taxon>Bacteria</taxon>
        <taxon>Pseudomonadati</taxon>
        <taxon>Thermomicrobiota</taxon>
        <taxon>Thermomicrobia</taxon>
        <taxon>Sphaerobacterales</taxon>
        <taxon>Sphaerobacterineae</taxon>
        <taxon>Sphaerobacteraceae</taxon>
        <taxon>Nitrolancea</taxon>
    </lineage>
</organism>
<feature type="domain" description="Peptidase M50" evidence="13">
    <location>
        <begin position="166"/>
        <end position="201"/>
    </location>
</feature>
<keyword evidence="7" id="KW-0378">Hydrolase</keyword>
<dbReference type="AlphaFoldDB" id="I4EDJ9"/>
<reference evidence="14 15" key="1">
    <citation type="journal article" date="2012" name="ISME J.">
        <title>Nitrification expanded: discovery, physiology and genomics of a nitrite-oxidizing bacterium from the phylum Chloroflexi.</title>
        <authorList>
            <person name="Sorokin D.Y."/>
            <person name="Lucker S."/>
            <person name="Vejmelkova D."/>
            <person name="Kostrikina N.A."/>
            <person name="Kleerebezem R."/>
            <person name="Rijpstra W.I."/>
            <person name="Damste J.S."/>
            <person name="Le Paslier D."/>
            <person name="Muyzer G."/>
            <person name="Wagner M."/>
            <person name="van Loosdrecht M.C."/>
            <person name="Daims H."/>
        </authorList>
    </citation>
    <scope>NUCLEOTIDE SEQUENCE [LARGE SCALE GENOMIC DNA]</scope>
    <source>
        <strain evidence="15">none</strain>
    </source>
</reference>
<feature type="transmembrane region" description="Helical" evidence="12">
    <location>
        <begin position="108"/>
        <end position="127"/>
    </location>
</feature>
<dbReference type="PANTHER" id="PTHR39188">
    <property type="entry name" value="MEMBRANE-ASSOCIATED ZINC METALLOPROTEASE M50B"/>
    <property type="match status" value="1"/>
</dbReference>
<evidence type="ECO:0000259" key="13">
    <source>
        <dbReference type="Pfam" id="PF02163"/>
    </source>
</evidence>
<evidence type="ECO:0000256" key="4">
    <source>
        <dbReference type="ARBA" id="ARBA00022670"/>
    </source>
</evidence>
<dbReference type="Proteomes" id="UP000004221">
    <property type="component" value="Unassembled WGS sequence"/>
</dbReference>
<evidence type="ECO:0000256" key="2">
    <source>
        <dbReference type="ARBA" id="ARBA00004141"/>
    </source>
</evidence>
<feature type="transmembrane region" description="Helical" evidence="12">
    <location>
        <begin position="254"/>
        <end position="272"/>
    </location>
</feature>
<protein>
    <submittedName>
        <fullName evidence="14">Peptidase M50</fullName>
    </submittedName>
</protein>
<comment type="similarity">
    <text evidence="3">Belongs to the peptidase M50B family.</text>
</comment>
<evidence type="ECO:0000256" key="11">
    <source>
        <dbReference type="ARBA" id="ARBA00023136"/>
    </source>
</evidence>
<accession>I4EDJ9</accession>
<keyword evidence="5 12" id="KW-0812">Transmembrane</keyword>
<comment type="cofactor">
    <cofactor evidence="1">
        <name>Zn(2+)</name>
        <dbReference type="ChEBI" id="CHEBI:29105"/>
    </cofactor>
</comment>
<evidence type="ECO:0000256" key="7">
    <source>
        <dbReference type="ARBA" id="ARBA00022801"/>
    </source>
</evidence>
<evidence type="ECO:0000313" key="14">
    <source>
        <dbReference type="EMBL" id="CCF82761.1"/>
    </source>
</evidence>
<feature type="transmembrane region" description="Helical" evidence="12">
    <location>
        <begin position="200"/>
        <end position="233"/>
    </location>
</feature>
<keyword evidence="4" id="KW-0645">Protease</keyword>
<keyword evidence="9 12" id="KW-1133">Transmembrane helix</keyword>
<gene>
    <name evidence="14" type="ORF">NITHO_1530002</name>
</gene>
<dbReference type="GO" id="GO:0016020">
    <property type="term" value="C:membrane"/>
    <property type="evidence" value="ECO:0007669"/>
    <property type="project" value="UniProtKB-SubCell"/>
</dbReference>
<keyword evidence="11 12" id="KW-0472">Membrane</keyword>
<feature type="transmembrane region" description="Helical" evidence="12">
    <location>
        <begin position="35"/>
        <end position="59"/>
    </location>
</feature>
<keyword evidence="8" id="KW-0862">Zinc</keyword>
<evidence type="ECO:0000256" key="9">
    <source>
        <dbReference type="ARBA" id="ARBA00022989"/>
    </source>
</evidence>
<dbReference type="OrthoDB" id="9781963at2"/>
<name>I4EDJ9_9BACT</name>
<evidence type="ECO:0000256" key="5">
    <source>
        <dbReference type="ARBA" id="ARBA00022692"/>
    </source>
</evidence>
<evidence type="ECO:0000256" key="6">
    <source>
        <dbReference type="ARBA" id="ARBA00022723"/>
    </source>
</evidence>
<feature type="transmembrane region" description="Helical" evidence="12">
    <location>
        <begin position="71"/>
        <end position="96"/>
    </location>
</feature>
<dbReference type="GO" id="GO:0006508">
    <property type="term" value="P:proteolysis"/>
    <property type="evidence" value="ECO:0007669"/>
    <property type="project" value="UniProtKB-KW"/>
</dbReference>
<dbReference type="Pfam" id="PF02163">
    <property type="entry name" value="Peptidase_M50"/>
    <property type="match status" value="1"/>
</dbReference>
<evidence type="ECO:0000313" key="15">
    <source>
        <dbReference type="Proteomes" id="UP000004221"/>
    </source>
</evidence>
<dbReference type="GO" id="GO:0008237">
    <property type="term" value="F:metallopeptidase activity"/>
    <property type="evidence" value="ECO:0007669"/>
    <property type="project" value="UniProtKB-KW"/>
</dbReference>
<evidence type="ECO:0000256" key="1">
    <source>
        <dbReference type="ARBA" id="ARBA00001947"/>
    </source>
</evidence>
<dbReference type="EMBL" id="CAGS01000061">
    <property type="protein sequence ID" value="CCF82761.1"/>
    <property type="molecule type" value="Genomic_DNA"/>
</dbReference>
<proteinExistence type="inferred from homology"/>
<keyword evidence="15" id="KW-1185">Reference proteome</keyword>
<sequence>MNEPQRVYDADFRVNPETGVPERAPSRTASRVRRFLGPLLVLIGILAKIKWIVIPLQFLKGLPFLAPTLTALVSIGAYALAFGWQFGIGLVAMIFIHEMGHVAVLRRYGIRASAPIFIPFLGAIIGMRQLPRDAVMEAYVGLGGPVLGSIGAFAALGIYFVDGHPIWLALAYIGILLNLFNLLPLLPLDGGRVVGAVSQWMWGLGVVGLIAFMIFRPTPILILILVFAAMEFIQVFRRRRINPEYYQVPVRQRATIAAVYFGLVVILGLSMHELNLVMQGLRVI</sequence>
<feature type="transmembrane region" description="Helical" evidence="12">
    <location>
        <begin position="167"/>
        <end position="188"/>
    </location>
</feature>
<evidence type="ECO:0000256" key="10">
    <source>
        <dbReference type="ARBA" id="ARBA00023049"/>
    </source>
</evidence>
<dbReference type="InterPro" id="IPR008915">
    <property type="entry name" value="Peptidase_M50"/>
</dbReference>
<comment type="subcellular location">
    <subcellularLocation>
        <location evidence="2">Membrane</location>
        <topology evidence="2">Multi-pass membrane protein</topology>
    </subcellularLocation>
</comment>
<keyword evidence="10" id="KW-0482">Metalloprotease</keyword>
<evidence type="ECO:0000256" key="8">
    <source>
        <dbReference type="ARBA" id="ARBA00022833"/>
    </source>
</evidence>